<reference evidence="7 8" key="1">
    <citation type="submission" date="2024-02" db="EMBL/GenBank/DDBJ databases">
        <title>Roseibium algae sp. nov., isolated from marine alga (Grateloupia sp.), showing potential in myo-inositol conversion.</title>
        <authorList>
            <person name="Wang Y."/>
        </authorList>
    </citation>
    <scope>NUCLEOTIDE SEQUENCE [LARGE SCALE GENOMIC DNA]</scope>
    <source>
        <strain evidence="7 8">H3510</strain>
    </source>
</reference>
<dbReference type="SUPFAM" id="SSF56209">
    <property type="entry name" value="Nitrile hydratase alpha chain"/>
    <property type="match status" value="1"/>
</dbReference>
<dbReference type="InterPro" id="IPR023900">
    <property type="entry name" value="CN_Hdrtase_asu/SCN_Hdrlase_gsu"/>
</dbReference>
<sequence length="217" mass="24027">MSGHDHDHHHAHDHSELSETELRVRALETLLTEKGYVDPAALDVLIETYETKIGPKNGARVVAKAWSDPAYRDRLLTDATAAIAEFGFTGRQGEHMVAVENTPDSHNMVVCTLCSCYPWTVLGLPPVWYKSAPYRSRTVRDPGSVLAEFGVTLPAGTDIRVWDSTAEVRYLIIPMRPAGTEDWSEDQLAELVSRDSMIGTALATRPEDLSNDLEPTQ</sequence>
<comment type="caution">
    <text evidence="7">The sequence shown here is derived from an EMBL/GenBank/DDBJ whole genome shotgun (WGS) entry which is preliminary data.</text>
</comment>
<evidence type="ECO:0000259" key="6">
    <source>
        <dbReference type="Pfam" id="PF02979"/>
    </source>
</evidence>
<dbReference type="EMBL" id="JBAKIA010000004">
    <property type="protein sequence ID" value="MEJ8474003.1"/>
    <property type="molecule type" value="Genomic_DNA"/>
</dbReference>
<evidence type="ECO:0000256" key="1">
    <source>
        <dbReference type="ARBA" id="ARBA00009363"/>
    </source>
</evidence>
<dbReference type="EC" id="4.2.1.84" evidence="2"/>
<evidence type="ECO:0000256" key="2">
    <source>
        <dbReference type="ARBA" id="ARBA00013079"/>
    </source>
</evidence>
<dbReference type="GO" id="GO:0018822">
    <property type="term" value="F:nitrile hydratase activity"/>
    <property type="evidence" value="ECO:0007669"/>
    <property type="project" value="UniProtKB-EC"/>
</dbReference>
<keyword evidence="4 7" id="KW-0456">Lyase</keyword>
<organism evidence="7 8">
    <name type="scientific">Roseibium algae</name>
    <dbReference type="NCBI Taxonomy" id="3123038"/>
    <lineage>
        <taxon>Bacteria</taxon>
        <taxon>Pseudomonadati</taxon>
        <taxon>Pseudomonadota</taxon>
        <taxon>Alphaproteobacteria</taxon>
        <taxon>Hyphomicrobiales</taxon>
        <taxon>Stappiaceae</taxon>
        <taxon>Roseibium</taxon>
    </lineage>
</organism>
<gene>
    <name evidence="7" type="primary">nthA</name>
    <name evidence="7" type="ORF">V6575_07875</name>
</gene>
<name>A0ABU8TIL3_9HYPH</name>
<dbReference type="NCBIfam" id="TIGR01323">
    <property type="entry name" value="nitrile_alph"/>
    <property type="match status" value="1"/>
</dbReference>
<evidence type="ECO:0000313" key="8">
    <source>
        <dbReference type="Proteomes" id="UP001385499"/>
    </source>
</evidence>
<keyword evidence="3" id="KW-0479">Metal-binding</keyword>
<evidence type="ECO:0000256" key="5">
    <source>
        <dbReference type="ARBA" id="ARBA00044877"/>
    </source>
</evidence>
<keyword evidence="8" id="KW-1185">Reference proteome</keyword>
<dbReference type="RefSeq" id="WP_340273711.1">
    <property type="nucleotide sequence ID" value="NZ_JBAKIA010000004.1"/>
</dbReference>
<dbReference type="Proteomes" id="UP001385499">
    <property type="component" value="Unassembled WGS sequence"/>
</dbReference>
<dbReference type="PIRSF" id="PIRSF001426">
    <property type="entry name" value="NHase_alpha"/>
    <property type="match status" value="1"/>
</dbReference>
<comment type="catalytic activity">
    <reaction evidence="5">
        <text>an aliphatic primary amide = an aliphatic nitrile + H2O</text>
        <dbReference type="Rhea" id="RHEA:12673"/>
        <dbReference type="ChEBI" id="CHEBI:15377"/>
        <dbReference type="ChEBI" id="CHEBI:65285"/>
        <dbReference type="ChEBI" id="CHEBI:80291"/>
        <dbReference type="EC" id="4.2.1.84"/>
    </reaction>
</comment>
<comment type="similarity">
    <text evidence="1">Belongs to the nitrile hydratase subunit alpha family.</text>
</comment>
<dbReference type="InterPro" id="IPR018141">
    <property type="entry name" value="Nitrile_hydratase_asu"/>
</dbReference>
<evidence type="ECO:0000256" key="4">
    <source>
        <dbReference type="ARBA" id="ARBA00023239"/>
    </source>
</evidence>
<dbReference type="InterPro" id="IPR004232">
    <property type="entry name" value="CN_Hdrtase_a/SCN_Hdrlase_g"/>
</dbReference>
<dbReference type="Gene3D" id="3.90.330.10">
    <property type="entry name" value="Nitrile hydratase alpha /Thiocyanate hydrolase gamma"/>
    <property type="match status" value="1"/>
</dbReference>
<evidence type="ECO:0000256" key="3">
    <source>
        <dbReference type="ARBA" id="ARBA00022723"/>
    </source>
</evidence>
<feature type="domain" description="Nitrile hydratase alpha/Thiocyanate hydrolase gamma" evidence="6">
    <location>
        <begin position="19"/>
        <end position="201"/>
    </location>
</feature>
<dbReference type="Pfam" id="PF02979">
    <property type="entry name" value="NHase_alpha"/>
    <property type="match status" value="1"/>
</dbReference>
<accession>A0ABU8TIL3</accession>
<protein>
    <recommendedName>
        <fullName evidence="2">nitrile hydratase</fullName>
        <ecNumber evidence="2">4.2.1.84</ecNumber>
    </recommendedName>
</protein>
<proteinExistence type="inferred from homology"/>
<dbReference type="InterPro" id="IPR036648">
    <property type="entry name" value="CN_Hdrase_a/SCN_Hdrase_g_sf"/>
</dbReference>
<evidence type="ECO:0000313" key="7">
    <source>
        <dbReference type="EMBL" id="MEJ8474003.1"/>
    </source>
</evidence>